<name>A0ABV3FSS4_9NOCA</name>
<comment type="caution">
    <text evidence="3">The sequence shown here is derived from an EMBL/GenBank/DDBJ whole genome shotgun (WGS) entry which is preliminary data.</text>
</comment>
<feature type="compositionally biased region" description="Pro residues" evidence="1">
    <location>
        <begin position="49"/>
        <end position="65"/>
    </location>
</feature>
<dbReference type="Gene3D" id="3.60.40.10">
    <property type="entry name" value="PPM-type phosphatase domain"/>
    <property type="match status" value="1"/>
</dbReference>
<dbReference type="Proteomes" id="UP001551695">
    <property type="component" value="Unassembled WGS sequence"/>
</dbReference>
<evidence type="ECO:0000256" key="1">
    <source>
        <dbReference type="SAM" id="MobiDB-lite"/>
    </source>
</evidence>
<dbReference type="InterPro" id="IPR001932">
    <property type="entry name" value="PPM-type_phosphatase-like_dom"/>
</dbReference>
<organism evidence="3 4">
    <name type="scientific">Nocardia aurea</name>
    <dbReference type="NCBI Taxonomy" id="2144174"/>
    <lineage>
        <taxon>Bacteria</taxon>
        <taxon>Bacillati</taxon>
        <taxon>Actinomycetota</taxon>
        <taxon>Actinomycetes</taxon>
        <taxon>Mycobacteriales</taxon>
        <taxon>Nocardiaceae</taxon>
        <taxon>Nocardia</taxon>
    </lineage>
</organism>
<dbReference type="CDD" id="cd00143">
    <property type="entry name" value="PP2Cc"/>
    <property type="match status" value="1"/>
</dbReference>
<feature type="domain" description="PPM-type phosphatase" evidence="2">
    <location>
        <begin position="172"/>
        <end position="432"/>
    </location>
</feature>
<dbReference type="SUPFAM" id="SSF81606">
    <property type="entry name" value="PP2C-like"/>
    <property type="match status" value="1"/>
</dbReference>
<feature type="compositionally biased region" description="Polar residues" evidence="1">
    <location>
        <begin position="70"/>
        <end position="90"/>
    </location>
</feature>
<dbReference type="SMART" id="SM00331">
    <property type="entry name" value="PP2C_SIG"/>
    <property type="match status" value="1"/>
</dbReference>
<dbReference type="EMBL" id="JBFAKC010000005">
    <property type="protein sequence ID" value="MEV0708448.1"/>
    <property type="molecule type" value="Genomic_DNA"/>
</dbReference>
<sequence>MSPDRAPDEDRSVPDAPTLPFDSPRPPRPVGGDRTGGGWAKSREEPPITRIPPAPPPTAKPPIESPEPTTVESVPVNPTLSIEPSATTAARPQVKSGPRCPGCDSVVAAADRFCESCGRELGARRIALPRSEPPSEADCDSCGGGLYDADGYCRGCGQLRPQPDRFEADLGAVSVVTDRGLSHARNEDSVAAAVVDAADGGPEFTVIAVCDGVSTSEDPQAASGAASRAGVDAVLAALAEGRTPAEAAFAGLAGAARAVRAVAVREGHAPSCTYVSAILRGYGTDTAEITVANVGDSRAYWLNQDVSSSGSGRVIASQRLTVDDSYAQALVDAGAMDEEAAMRDPRAHTLLRWLGADSGPKPWSDSCVRTFRTGGPGVLLLCSDGLWNYRPDAADLAALTTGADRMDVARRLVEFALRCGGSDNITVALAPVS</sequence>
<feature type="region of interest" description="Disordered" evidence="1">
    <location>
        <begin position="1"/>
        <end position="100"/>
    </location>
</feature>
<evidence type="ECO:0000313" key="3">
    <source>
        <dbReference type="EMBL" id="MEV0708448.1"/>
    </source>
</evidence>
<feature type="compositionally biased region" description="Basic and acidic residues" evidence="1">
    <location>
        <begin position="1"/>
        <end position="13"/>
    </location>
</feature>
<evidence type="ECO:0000259" key="2">
    <source>
        <dbReference type="PROSITE" id="PS51746"/>
    </source>
</evidence>
<dbReference type="InterPro" id="IPR036457">
    <property type="entry name" value="PPM-type-like_dom_sf"/>
</dbReference>
<dbReference type="SMART" id="SM00332">
    <property type="entry name" value="PP2Cc"/>
    <property type="match status" value="1"/>
</dbReference>
<accession>A0ABV3FSS4</accession>
<protein>
    <submittedName>
        <fullName evidence="3">Phosphatase</fullName>
    </submittedName>
</protein>
<evidence type="ECO:0000313" key="4">
    <source>
        <dbReference type="Proteomes" id="UP001551695"/>
    </source>
</evidence>
<dbReference type="RefSeq" id="WP_355089798.1">
    <property type="nucleotide sequence ID" value="NZ_JBEXKW010000080.1"/>
</dbReference>
<keyword evidence="4" id="KW-1185">Reference proteome</keyword>
<dbReference type="PROSITE" id="PS51746">
    <property type="entry name" value="PPM_2"/>
    <property type="match status" value="1"/>
</dbReference>
<reference evidence="3 4" key="1">
    <citation type="submission" date="2024-06" db="EMBL/GenBank/DDBJ databases">
        <title>The Natural Products Discovery Center: Release of the First 8490 Sequenced Strains for Exploring Actinobacteria Biosynthetic Diversity.</title>
        <authorList>
            <person name="Kalkreuter E."/>
            <person name="Kautsar S.A."/>
            <person name="Yang D."/>
            <person name="Bader C.D."/>
            <person name="Teijaro C.N."/>
            <person name="Fluegel L."/>
            <person name="Davis C.M."/>
            <person name="Simpson J.R."/>
            <person name="Lauterbach L."/>
            <person name="Steele A.D."/>
            <person name="Gui C."/>
            <person name="Meng S."/>
            <person name="Li G."/>
            <person name="Viehrig K."/>
            <person name="Ye F."/>
            <person name="Su P."/>
            <person name="Kiefer A.F."/>
            <person name="Nichols A."/>
            <person name="Cepeda A.J."/>
            <person name="Yan W."/>
            <person name="Fan B."/>
            <person name="Jiang Y."/>
            <person name="Adhikari A."/>
            <person name="Zheng C.-J."/>
            <person name="Schuster L."/>
            <person name="Cowan T.M."/>
            <person name="Smanski M.J."/>
            <person name="Chevrette M.G."/>
            <person name="De Carvalho L.P.S."/>
            <person name="Shen B."/>
        </authorList>
    </citation>
    <scope>NUCLEOTIDE SEQUENCE [LARGE SCALE GENOMIC DNA]</scope>
    <source>
        <strain evidence="3 4">NPDC050403</strain>
    </source>
</reference>
<gene>
    <name evidence="3" type="ORF">AB0I48_12855</name>
</gene>
<proteinExistence type="predicted"/>